<keyword evidence="3" id="KW-1185">Reference proteome</keyword>
<name>A0A1J4NNH3_9ACTN</name>
<keyword evidence="1" id="KW-0812">Transmembrane</keyword>
<comment type="caution">
    <text evidence="2">The sequence shown here is derived from an EMBL/GenBank/DDBJ whole genome shotgun (WGS) entry which is preliminary data.</text>
</comment>
<keyword evidence="1" id="KW-0472">Membrane</keyword>
<evidence type="ECO:0000313" key="2">
    <source>
        <dbReference type="EMBL" id="OIJ63698.1"/>
    </source>
</evidence>
<sequence length="233" mass="25748">MLNPLWIISLFLGLAEVTVGVAASQAHGWIQGMLAVFSVAFPSAVAVAFFRILLTRPFVLYAPKDYSDPPSIETYVAAISSSAGRSWENVETAVRTALTEVVVPRLPLEDRARPQALVEEAVRAARQDFQRRSVEIDLSGIEASIETKVLSFPVDSMTVSDLLDTIYVSIREYVDIESYGLEWVLRDAATGRIFTEVGRSWRRARRLDPNDARSLQEVGIDPGARLLAIRPTG</sequence>
<evidence type="ECO:0000313" key="3">
    <source>
        <dbReference type="Proteomes" id="UP000034196"/>
    </source>
</evidence>
<protein>
    <submittedName>
        <fullName evidence="2">Uncharacterized protein</fullName>
    </submittedName>
</protein>
<gene>
    <name evidence="2" type="ORF">WN71_033345</name>
</gene>
<dbReference type="Proteomes" id="UP000034196">
    <property type="component" value="Unassembled WGS sequence"/>
</dbReference>
<feature type="transmembrane region" description="Helical" evidence="1">
    <location>
        <begin position="32"/>
        <end position="54"/>
    </location>
</feature>
<reference evidence="2" key="1">
    <citation type="submission" date="2016-10" db="EMBL/GenBank/DDBJ databases">
        <title>Genome sequence of Streptomyces mangrovisoli MUSC 149.</title>
        <authorList>
            <person name="Lee L.-H."/>
            <person name="Ser H.-L."/>
        </authorList>
    </citation>
    <scope>NUCLEOTIDE SEQUENCE [LARGE SCALE GENOMIC DNA]</scope>
    <source>
        <strain evidence="2">MUSC 149</strain>
    </source>
</reference>
<proteinExistence type="predicted"/>
<accession>A0A1J4NNH3</accession>
<dbReference type="EMBL" id="LAVA02000097">
    <property type="protein sequence ID" value="OIJ63698.1"/>
    <property type="molecule type" value="Genomic_DNA"/>
</dbReference>
<dbReference type="AlphaFoldDB" id="A0A1J4NNH3"/>
<organism evidence="2 3">
    <name type="scientific">Streptomyces mangrovisoli</name>
    <dbReference type="NCBI Taxonomy" id="1428628"/>
    <lineage>
        <taxon>Bacteria</taxon>
        <taxon>Bacillati</taxon>
        <taxon>Actinomycetota</taxon>
        <taxon>Actinomycetes</taxon>
        <taxon>Kitasatosporales</taxon>
        <taxon>Streptomycetaceae</taxon>
        <taxon>Streptomyces</taxon>
    </lineage>
</organism>
<keyword evidence="1" id="KW-1133">Transmembrane helix</keyword>
<evidence type="ECO:0000256" key="1">
    <source>
        <dbReference type="SAM" id="Phobius"/>
    </source>
</evidence>